<organism evidence="2 3">
    <name type="scientific">Sphingomonas sanxanigenens DSM 19645 = NX02</name>
    <dbReference type="NCBI Taxonomy" id="1123269"/>
    <lineage>
        <taxon>Bacteria</taxon>
        <taxon>Pseudomonadati</taxon>
        <taxon>Pseudomonadota</taxon>
        <taxon>Alphaproteobacteria</taxon>
        <taxon>Sphingomonadales</taxon>
        <taxon>Sphingomonadaceae</taxon>
        <taxon>Sphingomonas</taxon>
    </lineage>
</organism>
<protein>
    <recommendedName>
        <fullName evidence="4">Transmembrane protein (PGPGW)</fullName>
    </recommendedName>
</protein>
<dbReference type="KEGG" id="ssan:NX02_07190"/>
<accession>W0ABV9</accession>
<dbReference type="STRING" id="1123269.NX02_07190"/>
<proteinExistence type="predicted"/>
<dbReference type="EMBL" id="CP006644">
    <property type="protein sequence ID" value="AHE53165.1"/>
    <property type="molecule type" value="Genomic_DNA"/>
</dbReference>
<name>W0ABV9_9SPHN</name>
<keyword evidence="1" id="KW-0812">Transmembrane</keyword>
<evidence type="ECO:0008006" key="4">
    <source>
        <dbReference type="Google" id="ProtNLM"/>
    </source>
</evidence>
<gene>
    <name evidence="2" type="ORF">NX02_07190</name>
</gene>
<keyword evidence="1" id="KW-1133">Transmembrane helix</keyword>
<keyword evidence="1" id="KW-0472">Membrane</keyword>
<evidence type="ECO:0000256" key="1">
    <source>
        <dbReference type="SAM" id="Phobius"/>
    </source>
</evidence>
<feature type="transmembrane region" description="Helical" evidence="1">
    <location>
        <begin position="20"/>
        <end position="38"/>
    </location>
</feature>
<dbReference type="PATRIC" id="fig|1123269.5.peg.1393"/>
<evidence type="ECO:0000313" key="3">
    <source>
        <dbReference type="Proteomes" id="UP000018851"/>
    </source>
</evidence>
<dbReference type="HOGENOM" id="CLU_2604267_0_0_5"/>
<dbReference type="Proteomes" id="UP000018851">
    <property type="component" value="Chromosome"/>
</dbReference>
<dbReference type="AlphaFoldDB" id="W0ABV9"/>
<dbReference type="eggNOG" id="ENOG5030RVE">
    <property type="taxonomic scope" value="Bacteria"/>
</dbReference>
<keyword evidence="3" id="KW-1185">Reference proteome</keyword>
<evidence type="ECO:0000313" key="2">
    <source>
        <dbReference type="EMBL" id="AHE53165.1"/>
    </source>
</evidence>
<reference evidence="2 3" key="1">
    <citation type="submission" date="2013-07" db="EMBL/GenBank/DDBJ databases">
        <title>Completed genome of Sphingomonas sanxanigenens NX02.</title>
        <authorList>
            <person name="Ma T."/>
            <person name="Huang H."/>
            <person name="Wu M."/>
            <person name="Li X."/>
            <person name="Li G."/>
        </authorList>
    </citation>
    <scope>NUCLEOTIDE SEQUENCE [LARGE SCALE GENOMIC DNA]</scope>
    <source>
        <strain evidence="2 3">NX02</strain>
    </source>
</reference>
<sequence length="79" mass="9074">MGWLLIALTPLVGPLPGPGGIIVFAAGLGLVLRNSAWAKRRYVRFKRRHPGWGDWADWGLRRASARRRIEICRERRRRG</sequence>